<dbReference type="EC" id="2.7.7.60" evidence="7"/>
<dbReference type="UniPathway" id="UPA00056">
    <property type="reaction ID" value="UER00093"/>
</dbReference>
<dbReference type="HOGENOM" id="CLU_061281_3_1_6"/>
<dbReference type="PROSITE" id="PS01295">
    <property type="entry name" value="ISPD"/>
    <property type="match status" value="1"/>
</dbReference>
<dbReference type="PANTHER" id="PTHR32125:SF4">
    <property type="entry name" value="2-C-METHYL-D-ERYTHRITOL 4-PHOSPHATE CYTIDYLYLTRANSFERASE, CHLOROPLASTIC"/>
    <property type="match status" value="1"/>
</dbReference>
<dbReference type="AlphaFoldDB" id="K4KJL6"/>
<dbReference type="STRING" id="1117647.M5M_04930"/>
<dbReference type="HAMAP" id="MF_00108">
    <property type="entry name" value="IspD"/>
    <property type="match status" value="1"/>
</dbReference>
<keyword evidence="9" id="KW-1185">Reference proteome</keyword>
<name>K4KJL6_SIMAS</name>
<dbReference type="InterPro" id="IPR034683">
    <property type="entry name" value="IspD/TarI"/>
</dbReference>
<evidence type="ECO:0000256" key="5">
    <source>
        <dbReference type="ARBA" id="ARBA00022695"/>
    </source>
</evidence>
<evidence type="ECO:0000256" key="1">
    <source>
        <dbReference type="ARBA" id="ARBA00001282"/>
    </source>
</evidence>
<dbReference type="Proteomes" id="UP000000466">
    <property type="component" value="Chromosome"/>
</dbReference>
<evidence type="ECO:0000256" key="6">
    <source>
        <dbReference type="ARBA" id="ARBA00023229"/>
    </source>
</evidence>
<dbReference type="SUPFAM" id="SSF53448">
    <property type="entry name" value="Nucleotide-diphospho-sugar transferases"/>
    <property type="match status" value="1"/>
</dbReference>
<dbReference type="InterPro" id="IPR050088">
    <property type="entry name" value="IspD/TarI_cytidylyltransf_bact"/>
</dbReference>
<dbReference type="Gene3D" id="3.90.550.10">
    <property type="entry name" value="Spore Coat Polysaccharide Biosynthesis Protein SpsA, Chain A"/>
    <property type="match status" value="1"/>
</dbReference>
<dbReference type="GO" id="GO:0050518">
    <property type="term" value="F:2-C-methyl-D-erythritol 4-phosphate cytidylyltransferase activity"/>
    <property type="evidence" value="ECO:0007669"/>
    <property type="project" value="UniProtKB-UniRule"/>
</dbReference>
<evidence type="ECO:0000256" key="4">
    <source>
        <dbReference type="ARBA" id="ARBA00022679"/>
    </source>
</evidence>
<dbReference type="InterPro" id="IPR018294">
    <property type="entry name" value="ISPD_synthase_CS"/>
</dbReference>
<dbReference type="GO" id="GO:0019288">
    <property type="term" value="P:isopentenyl diphosphate biosynthetic process, methylerythritol 4-phosphate pathway"/>
    <property type="evidence" value="ECO:0007669"/>
    <property type="project" value="UniProtKB-UniRule"/>
</dbReference>
<feature type="site" description="Transition state stabilizer" evidence="7">
    <location>
        <position position="18"/>
    </location>
</feature>
<dbReference type="eggNOG" id="COG1211">
    <property type="taxonomic scope" value="Bacteria"/>
</dbReference>
<dbReference type="OrthoDB" id="9806837at2"/>
<keyword evidence="5 7" id="KW-0548">Nucleotidyltransferase</keyword>
<dbReference type="Pfam" id="PF01128">
    <property type="entry name" value="IspD"/>
    <property type="match status" value="1"/>
</dbReference>
<gene>
    <name evidence="7" type="primary">ispD</name>
    <name evidence="8" type="ordered locus">M5M_04930</name>
</gene>
<dbReference type="EMBL" id="CP003746">
    <property type="protein sequence ID" value="AFU98193.1"/>
    <property type="molecule type" value="Genomic_DNA"/>
</dbReference>
<keyword evidence="6 7" id="KW-0414">Isoprene biosynthesis</keyword>
<evidence type="ECO:0000256" key="7">
    <source>
        <dbReference type="HAMAP-Rule" id="MF_00108"/>
    </source>
</evidence>
<comment type="catalytic activity">
    <reaction evidence="1 7">
        <text>2-C-methyl-D-erythritol 4-phosphate + CTP + H(+) = 4-CDP-2-C-methyl-D-erythritol + diphosphate</text>
        <dbReference type="Rhea" id="RHEA:13429"/>
        <dbReference type="ChEBI" id="CHEBI:15378"/>
        <dbReference type="ChEBI" id="CHEBI:33019"/>
        <dbReference type="ChEBI" id="CHEBI:37563"/>
        <dbReference type="ChEBI" id="CHEBI:57823"/>
        <dbReference type="ChEBI" id="CHEBI:58262"/>
        <dbReference type="EC" id="2.7.7.60"/>
    </reaction>
</comment>
<evidence type="ECO:0000313" key="8">
    <source>
        <dbReference type="EMBL" id="AFU98193.1"/>
    </source>
</evidence>
<sequence length="233" mass="24946">MNTPKIWVLVPAAGTGSRMQSETPKQYLSLNGQPVLEHTLNVLLQTPQLAGVIVALGPEDERFGSLAVARDPRVQPIVGGRERADSVLAGLRYLAKRAASHDWVLVHDAARPCLTVSLLHSFCEKVASETEGGILAVPVADTLKWVEQSTIGRTVDRSHLWAAQTPQMFPLFTLTQALDAALTEGVPVTDEASAMEWAGHTVAVVPGAPGNIKITQPQDLALAALILRAQEES</sequence>
<evidence type="ECO:0000313" key="9">
    <source>
        <dbReference type="Proteomes" id="UP000000466"/>
    </source>
</evidence>
<accession>K4KJL6</accession>
<dbReference type="RefSeq" id="WP_015046366.1">
    <property type="nucleotide sequence ID" value="NC_018868.3"/>
</dbReference>
<feature type="site" description="Positions MEP for the nucleophilic attack" evidence="7">
    <location>
        <position position="157"/>
    </location>
</feature>
<comment type="similarity">
    <text evidence="3 7">Belongs to the IspD/TarI cytidylyltransferase family. IspD subfamily.</text>
</comment>
<dbReference type="KEGG" id="saga:M5M_04930"/>
<organism evidence="8 9">
    <name type="scientific">Simiduia agarivorans (strain DSM 21679 / JCM 13881 / BCRC 17597 / SA1)</name>
    <dbReference type="NCBI Taxonomy" id="1117647"/>
    <lineage>
        <taxon>Bacteria</taxon>
        <taxon>Pseudomonadati</taxon>
        <taxon>Pseudomonadota</taxon>
        <taxon>Gammaproteobacteria</taxon>
        <taxon>Cellvibrionales</taxon>
        <taxon>Cellvibrionaceae</taxon>
        <taxon>Simiduia</taxon>
    </lineage>
</organism>
<dbReference type="PANTHER" id="PTHR32125">
    <property type="entry name" value="2-C-METHYL-D-ERYTHRITOL 4-PHOSPHATE CYTIDYLYLTRANSFERASE, CHLOROPLASTIC"/>
    <property type="match status" value="1"/>
</dbReference>
<dbReference type="FunFam" id="3.90.550.10:FF:000003">
    <property type="entry name" value="2-C-methyl-D-erythritol 4-phosphate cytidylyltransferase"/>
    <property type="match status" value="1"/>
</dbReference>
<evidence type="ECO:0000256" key="3">
    <source>
        <dbReference type="ARBA" id="ARBA00009789"/>
    </source>
</evidence>
<comment type="function">
    <text evidence="7">Catalyzes the formation of 4-diphosphocytidyl-2-C-methyl-D-erythritol from CTP and 2-C-methyl-D-erythritol 4-phosphate (MEP).</text>
</comment>
<dbReference type="InterPro" id="IPR001228">
    <property type="entry name" value="IspD"/>
</dbReference>
<feature type="site" description="Transition state stabilizer" evidence="7">
    <location>
        <position position="25"/>
    </location>
</feature>
<dbReference type="CDD" id="cd02516">
    <property type="entry name" value="CDP-ME_synthetase"/>
    <property type="match status" value="1"/>
</dbReference>
<proteinExistence type="inferred from homology"/>
<feature type="site" description="Positions MEP for the nucleophilic attack" evidence="7">
    <location>
        <position position="213"/>
    </location>
</feature>
<reference evidence="8 9" key="1">
    <citation type="journal article" date="2013" name="Genome Announc.">
        <title>Complete genome sequence of Simiduia agarivorans SA1(T), a marine bacterium able to degrade a variety of polysaccharides.</title>
        <authorList>
            <person name="Lin S.Y."/>
            <person name="Shieh W.Y."/>
            <person name="Chen J.S."/>
            <person name="Tang S.L."/>
        </authorList>
    </citation>
    <scope>NUCLEOTIDE SEQUENCE [LARGE SCALE GENOMIC DNA]</scope>
    <source>
        <strain evidence="9">DSM 21679 / JCM 13881 / BCRC 17597 / SA1</strain>
    </source>
</reference>
<protein>
    <recommendedName>
        <fullName evidence="7">2-C-methyl-D-erythritol 4-phosphate cytidylyltransferase</fullName>
        <ecNumber evidence="7">2.7.7.60</ecNumber>
    </recommendedName>
    <alternativeName>
        <fullName evidence="7">4-diphosphocytidyl-2C-methyl-D-erythritol synthase</fullName>
    </alternativeName>
    <alternativeName>
        <fullName evidence="7">MEP cytidylyltransferase</fullName>
        <shortName evidence="7">MCT</shortName>
    </alternativeName>
</protein>
<dbReference type="NCBIfam" id="TIGR00453">
    <property type="entry name" value="ispD"/>
    <property type="match status" value="1"/>
</dbReference>
<keyword evidence="4 7" id="KW-0808">Transferase</keyword>
<comment type="pathway">
    <text evidence="2 7">Isoprenoid biosynthesis; isopentenyl diphosphate biosynthesis via DXP pathway; isopentenyl diphosphate from 1-deoxy-D-xylulose 5-phosphate: step 2/6.</text>
</comment>
<dbReference type="InterPro" id="IPR029044">
    <property type="entry name" value="Nucleotide-diphossugar_trans"/>
</dbReference>
<evidence type="ECO:0000256" key="2">
    <source>
        <dbReference type="ARBA" id="ARBA00004787"/>
    </source>
</evidence>